<evidence type="ECO:0000256" key="1">
    <source>
        <dbReference type="ARBA" id="ARBA00022741"/>
    </source>
</evidence>
<dbReference type="InterPro" id="IPR029000">
    <property type="entry name" value="Cyclophilin-like_dom_sf"/>
</dbReference>
<evidence type="ECO:0000313" key="5">
    <source>
        <dbReference type="EMBL" id="EEG48390.1"/>
    </source>
</evidence>
<keyword evidence="2" id="KW-0378">Hydrolase</keyword>
<comment type="caution">
    <text evidence="5">The sequence shown here is derived from an EMBL/GenBank/DDBJ whole genome shotgun (WGS) entry which is preliminary data.</text>
</comment>
<dbReference type="InterPro" id="IPR052708">
    <property type="entry name" value="PxpC"/>
</dbReference>
<dbReference type="AlphaFoldDB" id="C0CPA9"/>
<keyword evidence="6" id="KW-1185">Reference proteome</keyword>
<evidence type="ECO:0000313" key="6">
    <source>
        <dbReference type="Proteomes" id="UP000003100"/>
    </source>
</evidence>
<proteinExistence type="predicted"/>
<dbReference type="Proteomes" id="UP000003100">
    <property type="component" value="Unassembled WGS sequence"/>
</dbReference>
<accession>C0CPA9</accession>
<name>C0CPA9_BLAHS</name>
<evidence type="ECO:0000256" key="3">
    <source>
        <dbReference type="ARBA" id="ARBA00022840"/>
    </source>
</evidence>
<dbReference type="HOGENOM" id="CLU_028967_0_1_9"/>
<keyword evidence="1" id="KW-0547">Nucleotide-binding</keyword>
<dbReference type="GO" id="GO:0005524">
    <property type="term" value="F:ATP binding"/>
    <property type="evidence" value="ECO:0007669"/>
    <property type="project" value="UniProtKB-KW"/>
</dbReference>
<dbReference type="InterPro" id="IPR003778">
    <property type="entry name" value="CT_A_B"/>
</dbReference>
<evidence type="ECO:0000256" key="2">
    <source>
        <dbReference type="ARBA" id="ARBA00022801"/>
    </source>
</evidence>
<dbReference type="SMART" id="SM00797">
    <property type="entry name" value="AHS2"/>
    <property type="match status" value="1"/>
</dbReference>
<gene>
    <name evidence="5" type="ORF">RUMHYD_02710</name>
</gene>
<dbReference type="Pfam" id="PF02626">
    <property type="entry name" value="CT_A_B"/>
    <property type="match status" value="1"/>
</dbReference>
<protein>
    <recommendedName>
        <fullName evidence="4">Carboxyltransferase domain-containing protein</fullName>
    </recommendedName>
</protein>
<dbReference type="PATRIC" id="fig|476272.21.peg.841"/>
<dbReference type="Gene3D" id="2.40.100.10">
    <property type="entry name" value="Cyclophilin-like"/>
    <property type="match status" value="1"/>
</dbReference>
<dbReference type="NCBIfam" id="TIGR00724">
    <property type="entry name" value="urea_amlyse_rel"/>
    <property type="match status" value="1"/>
</dbReference>
<dbReference type="PANTHER" id="PTHR43309">
    <property type="entry name" value="5-OXOPROLINASE SUBUNIT C"/>
    <property type="match status" value="1"/>
</dbReference>
<reference evidence="5 6" key="1">
    <citation type="submission" date="2009-01" db="EMBL/GenBank/DDBJ databases">
        <authorList>
            <person name="Fulton L."/>
            <person name="Clifton S."/>
            <person name="Fulton B."/>
            <person name="Xu J."/>
            <person name="Minx P."/>
            <person name="Pepin K.H."/>
            <person name="Johnson M."/>
            <person name="Bhonagiri V."/>
            <person name="Nash W.E."/>
            <person name="Mardis E.R."/>
            <person name="Wilson R.K."/>
        </authorList>
    </citation>
    <scope>NUCLEOTIDE SEQUENCE [LARGE SCALE GENOMIC DNA]</scope>
    <source>
        <strain evidence="6">DSM 10507 / JCM 14656 / S5a33</strain>
    </source>
</reference>
<dbReference type="PANTHER" id="PTHR43309:SF5">
    <property type="entry name" value="5-OXOPROLINASE SUBUNIT C"/>
    <property type="match status" value="1"/>
</dbReference>
<evidence type="ECO:0000259" key="4">
    <source>
        <dbReference type="SMART" id="SM00797"/>
    </source>
</evidence>
<keyword evidence="3" id="KW-0067">ATP-binding</keyword>
<dbReference type="SUPFAM" id="SSF50891">
    <property type="entry name" value="Cyclophilin-like"/>
    <property type="match status" value="1"/>
</dbReference>
<reference evidence="5 6" key="2">
    <citation type="submission" date="2009-02" db="EMBL/GenBank/DDBJ databases">
        <title>Draft genome sequence of Blautia hydrogenotrophica DSM 10507 (Ruminococcus hydrogenotrophicus DSM 10507).</title>
        <authorList>
            <person name="Sudarsanam P."/>
            <person name="Ley R."/>
            <person name="Guruge J."/>
            <person name="Turnbaugh P.J."/>
            <person name="Mahowald M."/>
            <person name="Liep D."/>
            <person name="Gordon J."/>
        </authorList>
    </citation>
    <scope>NUCLEOTIDE SEQUENCE [LARGE SCALE GENOMIC DNA]</scope>
    <source>
        <strain evidence="6">DSM 10507 / JCM 14656 / S5a33</strain>
    </source>
</reference>
<dbReference type="GO" id="GO:0016787">
    <property type="term" value="F:hydrolase activity"/>
    <property type="evidence" value="ECO:0007669"/>
    <property type="project" value="UniProtKB-KW"/>
</dbReference>
<dbReference type="eggNOG" id="COG1984">
    <property type="taxonomic scope" value="Bacteria"/>
</dbReference>
<organism evidence="5 6">
    <name type="scientific">Blautia hydrogenotrophica (strain DSM 10507 / JCM 14656 / S5a33)</name>
    <name type="common">Ruminococcus hydrogenotrophicus</name>
    <dbReference type="NCBI Taxonomy" id="476272"/>
    <lineage>
        <taxon>Bacteria</taxon>
        <taxon>Bacillati</taxon>
        <taxon>Bacillota</taxon>
        <taxon>Clostridia</taxon>
        <taxon>Lachnospirales</taxon>
        <taxon>Lachnospiraceae</taxon>
        <taxon>Blautia</taxon>
    </lineage>
</organism>
<sequence length="318" mass="35033">MGIRVEDGGMFTTVQDEGRFGYQQFGMTTAGPMDRYSFHLANILVSNPKGEAALEISMIGPKLRIERDNVMAITGGDLGPLLNGKPAPMYQAFQIKKGDLLSFTGMKNGCRGYLAFAGGLDIPVIMGSKATLVRNEIGGVEGRTLKAGDEIGFSKPQSELPGMGRRKLPQDLFAKKEVVLRVVLGPQRDAFTREGIRQFFWHSARITAEFDRQGCRLECDTPIEHVVDGNTMTDGIVCGSIQVPSNGMPIIMLADHQTTGGYTKIGTVISTDIRKLAQSIPGMRVRFVEVSMNLAQQLYIREIERENEWMKKIEGEVL</sequence>
<feature type="domain" description="Carboxyltransferase" evidence="4">
    <location>
        <begin position="24"/>
        <end position="306"/>
    </location>
</feature>
<dbReference type="RefSeq" id="WP_005950288.1">
    <property type="nucleotide sequence ID" value="NZ_CP136423.1"/>
</dbReference>
<dbReference type="EMBL" id="ACBZ01000149">
    <property type="protein sequence ID" value="EEG48390.1"/>
    <property type="molecule type" value="Genomic_DNA"/>
</dbReference>
<dbReference type="GeneID" id="86822716"/>